<dbReference type="GO" id="GO:0022857">
    <property type="term" value="F:transmembrane transporter activity"/>
    <property type="evidence" value="ECO:0007669"/>
    <property type="project" value="TreeGrafter"/>
</dbReference>
<accession>A0A1H0CW07</accession>
<dbReference type="Pfam" id="PF12704">
    <property type="entry name" value="MacB_PCD"/>
    <property type="match status" value="1"/>
</dbReference>
<reference evidence="12" key="1">
    <citation type="submission" date="2016-10" db="EMBL/GenBank/DDBJ databases">
        <authorList>
            <person name="Varghese N."/>
            <person name="Submissions S."/>
        </authorList>
    </citation>
    <scope>NUCLEOTIDE SEQUENCE [LARGE SCALE GENOMIC DNA]</scope>
    <source>
        <strain evidence="12">CGMCC 4.7042</strain>
    </source>
</reference>
<dbReference type="Pfam" id="PF02687">
    <property type="entry name" value="FtsX"/>
    <property type="match status" value="1"/>
</dbReference>
<organism evidence="11 12">
    <name type="scientific">Streptomyces wuyuanensis</name>
    <dbReference type="NCBI Taxonomy" id="1196353"/>
    <lineage>
        <taxon>Bacteria</taxon>
        <taxon>Bacillati</taxon>
        <taxon>Actinomycetota</taxon>
        <taxon>Actinomycetes</taxon>
        <taxon>Kitasatosporales</taxon>
        <taxon>Streptomycetaceae</taxon>
        <taxon>Streptomyces</taxon>
    </lineage>
</organism>
<sequence length="460" mass="47743">MRRTRSVAGRGRQTSEPGTGQHTRPGNPVEVVDAGRQPRARAGRRLRPDRRRRERPGRPRMDPRDMWSEALAGVLARPVRSALTTLGTVLGIGTLVITIGVASTAANQIVGRFDALTATSVAVTVPPPRPGSDGPPLVDWSGVQAVERLAGVVSAAALAESDGTRNVQVRANDVVAPGELTAQTLAVVAAGPTLPAAVRGTMVTGRFYDAGDIARHERVAVLGDQAARLLGIDDVRDAPAVFFRGQSFTVIGVLGGFRREQRLSTSVILPPTTAADRMGLAHVTQVLVNTSLGAARQVARQAPIALSPGKEDALTVVAPPDLSKARKGVQGDVNGLFLVLGFVSLVVGAIGIANVTLVTVMERVGEIGLRRALGASRRQVAGQFLAESTTIGLLGGVIGAALGIVVVVCVAGVKDWTPVLDLRLALGAPPVGAFVGLLAGLYPSLRAARMEPVDALRAPS</sequence>
<feature type="transmembrane region" description="Helical" evidence="8">
    <location>
        <begin position="391"/>
        <end position="413"/>
    </location>
</feature>
<protein>
    <submittedName>
        <fullName evidence="11">Putative ABC transport system permease protein</fullName>
    </submittedName>
</protein>
<keyword evidence="3 8" id="KW-0812">Transmembrane</keyword>
<dbReference type="InterPro" id="IPR050250">
    <property type="entry name" value="Macrolide_Exporter_MacB"/>
</dbReference>
<dbReference type="PANTHER" id="PTHR30572:SF4">
    <property type="entry name" value="ABC TRANSPORTER PERMEASE YTRF"/>
    <property type="match status" value="1"/>
</dbReference>
<dbReference type="AlphaFoldDB" id="A0A1H0CW07"/>
<comment type="subcellular location">
    <subcellularLocation>
        <location evidence="1">Cell membrane</location>
        <topology evidence="1">Multi-pass membrane protein</topology>
    </subcellularLocation>
</comment>
<evidence type="ECO:0000256" key="3">
    <source>
        <dbReference type="ARBA" id="ARBA00022692"/>
    </source>
</evidence>
<evidence type="ECO:0000256" key="7">
    <source>
        <dbReference type="SAM" id="MobiDB-lite"/>
    </source>
</evidence>
<evidence type="ECO:0000256" key="8">
    <source>
        <dbReference type="SAM" id="Phobius"/>
    </source>
</evidence>
<keyword evidence="12" id="KW-1185">Reference proteome</keyword>
<comment type="similarity">
    <text evidence="6">Belongs to the ABC-4 integral membrane protein family.</text>
</comment>
<feature type="compositionally biased region" description="Polar residues" evidence="7">
    <location>
        <begin position="12"/>
        <end position="24"/>
    </location>
</feature>
<feature type="transmembrane region" description="Helical" evidence="8">
    <location>
        <begin position="425"/>
        <end position="442"/>
    </location>
</feature>
<keyword evidence="4 8" id="KW-1133">Transmembrane helix</keyword>
<evidence type="ECO:0000256" key="1">
    <source>
        <dbReference type="ARBA" id="ARBA00004651"/>
    </source>
</evidence>
<evidence type="ECO:0000259" key="9">
    <source>
        <dbReference type="Pfam" id="PF02687"/>
    </source>
</evidence>
<feature type="compositionally biased region" description="Basic and acidic residues" evidence="7">
    <location>
        <begin position="56"/>
        <end position="65"/>
    </location>
</feature>
<dbReference type="PANTHER" id="PTHR30572">
    <property type="entry name" value="MEMBRANE COMPONENT OF TRANSPORTER-RELATED"/>
    <property type="match status" value="1"/>
</dbReference>
<keyword evidence="2" id="KW-1003">Cell membrane</keyword>
<feature type="domain" description="MacB-like periplasmic core" evidence="10">
    <location>
        <begin position="81"/>
        <end position="300"/>
    </location>
</feature>
<gene>
    <name evidence="11" type="ORF">SAMN05444921_13153</name>
</gene>
<evidence type="ECO:0000256" key="2">
    <source>
        <dbReference type="ARBA" id="ARBA00022475"/>
    </source>
</evidence>
<feature type="domain" description="ABC3 transporter permease C-terminal" evidence="9">
    <location>
        <begin position="339"/>
        <end position="452"/>
    </location>
</feature>
<evidence type="ECO:0000259" key="10">
    <source>
        <dbReference type="Pfam" id="PF12704"/>
    </source>
</evidence>
<keyword evidence="5 8" id="KW-0472">Membrane</keyword>
<name>A0A1H0CW07_9ACTN</name>
<evidence type="ECO:0000256" key="6">
    <source>
        <dbReference type="ARBA" id="ARBA00038076"/>
    </source>
</evidence>
<feature type="compositionally biased region" description="Basic residues" evidence="7">
    <location>
        <begin position="38"/>
        <end position="55"/>
    </location>
</feature>
<dbReference type="STRING" id="1196353.SAMN05444921_13153"/>
<dbReference type="InterPro" id="IPR003838">
    <property type="entry name" value="ABC3_permease_C"/>
</dbReference>
<feature type="region of interest" description="Disordered" evidence="7">
    <location>
        <begin position="1"/>
        <end position="65"/>
    </location>
</feature>
<dbReference type="EMBL" id="FNHI01000031">
    <property type="protein sequence ID" value="SDN62113.1"/>
    <property type="molecule type" value="Genomic_DNA"/>
</dbReference>
<evidence type="ECO:0000256" key="5">
    <source>
        <dbReference type="ARBA" id="ARBA00023136"/>
    </source>
</evidence>
<dbReference type="Proteomes" id="UP000199063">
    <property type="component" value="Unassembled WGS sequence"/>
</dbReference>
<dbReference type="GO" id="GO:0005886">
    <property type="term" value="C:plasma membrane"/>
    <property type="evidence" value="ECO:0007669"/>
    <property type="project" value="UniProtKB-SubCell"/>
</dbReference>
<proteinExistence type="inferred from homology"/>
<evidence type="ECO:0000313" key="11">
    <source>
        <dbReference type="EMBL" id="SDN62113.1"/>
    </source>
</evidence>
<dbReference type="InterPro" id="IPR025857">
    <property type="entry name" value="MacB_PCD"/>
</dbReference>
<feature type="transmembrane region" description="Helical" evidence="8">
    <location>
        <begin position="336"/>
        <end position="361"/>
    </location>
</feature>
<evidence type="ECO:0000313" key="12">
    <source>
        <dbReference type="Proteomes" id="UP000199063"/>
    </source>
</evidence>
<evidence type="ECO:0000256" key="4">
    <source>
        <dbReference type="ARBA" id="ARBA00022989"/>
    </source>
</evidence>